<feature type="compositionally biased region" description="Polar residues" evidence="2">
    <location>
        <begin position="258"/>
        <end position="274"/>
    </location>
</feature>
<name>A0A4U5VTQ5_COLLU</name>
<keyword evidence="1" id="KW-0862">Zinc</keyword>
<keyword evidence="1" id="KW-0863">Zinc-finger</keyword>
<evidence type="ECO:0000259" key="3">
    <source>
        <dbReference type="PROSITE" id="PS50157"/>
    </source>
</evidence>
<dbReference type="SMART" id="SM00355">
    <property type="entry name" value="ZnF_C2H2"/>
    <property type="match status" value="1"/>
</dbReference>
<dbReference type="STRING" id="240159.A0A4U5VTQ5"/>
<feature type="compositionally biased region" description="Acidic residues" evidence="2">
    <location>
        <begin position="158"/>
        <end position="168"/>
    </location>
</feature>
<dbReference type="EMBL" id="CM014100">
    <property type="protein sequence ID" value="TKS92078.1"/>
    <property type="molecule type" value="Genomic_DNA"/>
</dbReference>
<gene>
    <name evidence="4" type="ORF">D9C73_025721</name>
</gene>
<keyword evidence="5" id="KW-1185">Reference proteome</keyword>
<dbReference type="InterPro" id="IPR013087">
    <property type="entry name" value="Znf_C2H2_type"/>
</dbReference>
<feature type="domain" description="C2H2-type" evidence="3">
    <location>
        <begin position="299"/>
        <end position="321"/>
    </location>
</feature>
<feature type="region of interest" description="Disordered" evidence="2">
    <location>
        <begin position="247"/>
        <end position="282"/>
    </location>
</feature>
<evidence type="ECO:0000313" key="5">
    <source>
        <dbReference type="Proteomes" id="UP000298787"/>
    </source>
</evidence>
<sequence length="375" mass="41744">METMARSVLCQVCKLVDEDSTELRLELSRLMAANSALTEKVNALECELTVVRSDAPKLCKSYHSVGVQTACDSDGDAHDLSSVSGSPTIEGIFGKDWCMNLWKDRDPYNNMESVPDSLLSSEKSVVTMCDQITMTEMKEKGYMEDAAGSDHRGALDTEEHDESMAEEAEQLSANFSADGRTVMCSLSCDQDREEAGSAGSIEEPPMQLISIHDTEEAFSTHIIPIEVDDDEDEEDDDVQFVEESQQEPILNAAGGPSHNKQQTLISNNSENSSAPDKDSHDDCNTCNVPTTRHQNRDKFTCRICSRTFFHKGTLTQHMKSHKSNFCNICKQHFLHRNKLNSHTCVPLVPAQRVILCLKDEECGAKCLVFVKLFFI</sequence>
<dbReference type="Gene3D" id="3.30.160.60">
    <property type="entry name" value="Classic Zinc Finger"/>
    <property type="match status" value="1"/>
</dbReference>
<keyword evidence="1" id="KW-0479">Metal-binding</keyword>
<reference evidence="4 5" key="1">
    <citation type="submission" date="2019-01" db="EMBL/GenBank/DDBJ databases">
        <title>Genome Assembly of Collichthys lucidus.</title>
        <authorList>
            <person name="Cai M."/>
            <person name="Xiao S."/>
        </authorList>
    </citation>
    <scope>NUCLEOTIDE SEQUENCE [LARGE SCALE GENOMIC DNA]</scope>
    <source>
        <strain evidence="4">JT15FE1705JMU</strain>
        <tissue evidence="4">Muscle</tissue>
    </source>
</reference>
<accession>A0A4U5VTQ5</accession>
<evidence type="ECO:0000256" key="2">
    <source>
        <dbReference type="SAM" id="MobiDB-lite"/>
    </source>
</evidence>
<feature type="compositionally biased region" description="Basic and acidic residues" evidence="2">
    <location>
        <begin position="145"/>
        <end position="157"/>
    </location>
</feature>
<dbReference type="PROSITE" id="PS00028">
    <property type="entry name" value="ZINC_FINGER_C2H2_1"/>
    <property type="match status" value="1"/>
</dbReference>
<evidence type="ECO:0000256" key="1">
    <source>
        <dbReference type="PROSITE-ProRule" id="PRU00042"/>
    </source>
</evidence>
<evidence type="ECO:0000313" key="4">
    <source>
        <dbReference type="EMBL" id="TKS92078.1"/>
    </source>
</evidence>
<proteinExistence type="predicted"/>
<dbReference type="GO" id="GO:0008270">
    <property type="term" value="F:zinc ion binding"/>
    <property type="evidence" value="ECO:0007669"/>
    <property type="project" value="UniProtKB-KW"/>
</dbReference>
<dbReference type="AlphaFoldDB" id="A0A4U5VTQ5"/>
<dbReference type="InterPro" id="IPR036236">
    <property type="entry name" value="Znf_C2H2_sf"/>
</dbReference>
<organism evidence="4 5">
    <name type="scientific">Collichthys lucidus</name>
    <name type="common">Big head croaker</name>
    <name type="synonym">Sciaena lucida</name>
    <dbReference type="NCBI Taxonomy" id="240159"/>
    <lineage>
        <taxon>Eukaryota</taxon>
        <taxon>Metazoa</taxon>
        <taxon>Chordata</taxon>
        <taxon>Craniata</taxon>
        <taxon>Vertebrata</taxon>
        <taxon>Euteleostomi</taxon>
        <taxon>Actinopterygii</taxon>
        <taxon>Neopterygii</taxon>
        <taxon>Teleostei</taxon>
        <taxon>Neoteleostei</taxon>
        <taxon>Acanthomorphata</taxon>
        <taxon>Eupercaria</taxon>
        <taxon>Sciaenidae</taxon>
        <taxon>Collichthys</taxon>
    </lineage>
</organism>
<protein>
    <recommendedName>
        <fullName evidence="3">C2H2-type domain-containing protein</fullName>
    </recommendedName>
</protein>
<dbReference type="Proteomes" id="UP000298787">
    <property type="component" value="Chromosome 23"/>
</dbReference>
<dbReference type="SUPFAM" id="SSF57667">
    <property type="entry name" value="beta-beta-alpha zinc fingers"/>
    <property type="match status" value="1"/>
</dbReference>
<dbReference type="PROSITE" id="PS50157">
    <property type="entry name" value="ZINC_FINGER_C2H2_2"/>
    <property type="match status" value="1"/>
</dbReference>
<feature type="region of interest" description="Disordered" evidence="2">
    <location>
        <begin position="145"/>
        <end position="168"/>
    </location>
</feature>